<dbReference type="EMBL" id="JBBPBN010000005">
    <property type="protein sequence ID" value="KAK9037601.1"/>
    <property type="molecule type" value="Genomic_DNA"/>
</dbReference>
<protein>
    <submittedName>
        <fullName evidence="2">Uncharacterized protein</fullName>
    </submittedName>
</protein>
<evidence type="ECO:0000256" key="1">
    <source>
        <dbReference type="SAM" id="MobiDB-lite"/>
    </source>
</evidence>
<sequence length="98" mass="10955">MREDQEYAMLAYGEEHLLGLLGKLYSHPVNVKHALLGEGIANGYGLLAFIWKESRAVKTQLPRLFQERRQATQSDEKIASQVTGGARYRRRHASGASG</sequence>
<organism evidence="2 3">
    <name type="scientific">Hibiscus sabdariffa</name>
    <name type="common">roselle</name>
    <dbReference type="NCBI Taxonomy" id="183260"/>
    <lineage>
        <taxon>Eukaryota</taxon>
        <taxon>Viridiplantae</taxon>
        <taxon>Streptophyta</taxon>
        <taxon>Embryophyta</taxon>
        <taxon>Tracheophyta</taxon>
        <taxon>Spermatophyta</taxon>
        <taxon>Magnoliopsida</taxon>
        <taxon>eudicotyledons</taxon>
        <taxon>Gunneridae</taxon>
        <taxon>Pentapetalae</taxon>
        <taxon>rosids</taxon>
        <taxon>malvids</taxon>
        <taxon>Malvales</taxon>
        <taxon>Malvaceae</taxon>
        <taxon>Malvoideae</taxon>
        <taxon>Hibiscus</taxon>
    </lineage>
</organism>
<evidence type="ECO:0000313" key="2">
    <source>
        <dbReference type="EMBL" id="KAK9037601.1"/>
    </source>
</evidence>
<keyword evidence="3" id="KW-1185">Reference proteome</keyword>
<feature type="compositionally biased region" description="Basic residues" evidence="1">
    <location>
        <begin position="87"/>
        <end position="98"/>
    </location>
</feature>
<gene>
    <name evidence="2" type="ORF">V6N11_022505</name>
</gene>
<feature type="region of interest" description="Disordered" evidence="1">
    <location>
        <begin position="68"/>
        <end position="98"/>
    </location>
</feature>
<reference evidence="2 3" key="1">
    <citation type="journal article" date="2024" name="G3 (Bethesda)">
        <title>Genome assembly of Hibiscus sabdariffa L. provides insights into metabolisms of medicinal natural products.</title>
        <authorList>
            <person name="Kim T."/>
        </authorList>
    </citation>
    <scope>NUCLEOTIDE SEQUENCE [LARGE SCALE GENOMIC DNA]</scope>
    <source>
        <strain evidence="2">TK-2024</strain>
        <tissue evidence="2">Old leaves</tissue>
    </source>
</reference>
<comment type="caution">
    <text evidence="2">The sequence shown here is derived from an EMBL/GenBank/DDBJ whole genome shotgun (WGS) entry which is preliminary data.</text>
</comment>
<proteinExistence type="predicted"/>
<dbReference type="Proteomes" id="UP001396334">
    <property type="component" value="Unassembled WGS sequence"/>
</dbReference>
<evidence type="ECO:0000313" key="3">
    <source>
        <dbReference type="Proteomes" id="UP001396334"/>
    </source>
</evidence>
<name>A0ABR2TJE0_9ROSI</name>
<accession>A0ABR2TJE0</accession>
<feature type="compositionally biased region" description="Basic and acidic residues" evidence="1">
    <location>
        <begin position="68"/>
        <end position="78"/>
    </location>
</feature>